<name>A0ABR7Q058_9BURK</name>
<accession>A0ABR7Q058</accession>
<dbReference type="Proteomes" id="UP000736373">
    <property type="component" value="Unassembled WGS sequence"/>
</dbReference>
<protein>
    <submittedName>
        <fullName evidence="1">Uncharacterized protein</fullName>
    </submittedName>
</protein>
<organism evidence="1 2">
    <name type="scientific">Paraburkholderia podalyriae</name>
    <dbReference type="NCBI Taxonomy" id="1938811"/>
    <lineage>
        <taxon>Bacteria</taxon>
        <taxon>Pseudomonadati</taxon>
        <taxon>Pseudomonadota</taxon>
        <taxon>Betaproteobacteria</taxon>
        <taxon>Burkholderiales</taxon>
        <taxon>Burkholderiaceae</taxon>
        <taxon>Paraburkholderia</taxon>
    </lineage>
</organism>
<reference evidence="1 2" key="1">
    <citation type="submission" date="2019-09" db="EMBL/GenBank/DDBJ databases">
        <title>Paraburkholderia podalyriae sp. nov., A South African Podalyria-associated rhizobium.</title>
        <authorList>
            <person name="Mavima L."/>
            <person name="Beukes C.W."/>
            <person name="Palmer M."/>
            <person name="De Meyer S.E."/>
            <person name="James E.K."/>
            <person name="Maluk M."/>
            <person name="Avontuur J.R."/>
            <person name="Chan W.Y."/>
            <person name="Venter S.N."/>
            <person name="Steenkamp E.T."/>
        </authorList>
    </citation>
    <scope>NUCLEOTIDE SEQUENCE [LARGE SCALE GENOMIC DNA]</scope>
    <source>
        <strain evidence="1 2">WC7.3b</strain>
    </source>
</reference>
<gene>
    <name evidence="1" type="ORF">F6X42_37340</name>
</gene>
<proteinExistence type="predicted"/>
<dbReference type="RefSeq" id="WP_187638819.1">
    <property type="nucleotide sequence ID" value="NZ_VZQQ01000073.1"/>
</dbReference>
<sequence>MKLNIVLAVVRVGEREISADFRASSGRLIVAEAAEIIEELRPPDSWLALASLNRNDSWGTRPTSAELLTFLERYVAEHPRFSATNS</sequence>
<evidence type="ECO:0000313" key="2">
    <source>
        <dbReference type="Proteomes" id="UP000736373"/>
    </source>
</evidence>
<keyword evidence="2" id="KW-1185">Reference proteome</keyword>
<dbReference type="EMBL" id="VZQQ01000073">
    <property type="protein sequence ID" value="MBC8751930.1"/>
    <property type="molecule type" value="Genomic_DNA"/>
</dbReference>
<evidence type="ECO:0000313" key="1">
    <source>
        <dbReference type="EMBL" id="MBC8751930.1"/>
    </source>
</evidence>
<comment type="caution">
    <text evidence="1">The sequence shown here is derived from an EMBL/GenBank/DDBJ whole genome shotgun (WGS) entry which is preliminary data.</text>
</comment>